<keyword evidence="3" id="KW-1185">Reference proteome</keyword>
<protein>
    <submittedName>
        <fullName evidence="2">Uncharacterized protein</fullName>
    </submittedName>
</protein>
<name>A0A0J1AXW8_9TREE</name>
<dbReference type="Proteomes" id="UP000053611">
    <property type="component" value="Unassembled WGS sequence"/>
</dbReference>
<feature type="region of interest" description="Disordered" evidence="1">
    <location>
        <begin position="149"/>
        <end position="194"/>
    </location>
</feature>
<dbReference type="AlphaFoldDB" id="A0A0J1AXW8"/>
<dbReference type="EMBL" id="KQ087240">
    <property type="protein sequence ID" value="KLT40174.1"/>
    <property type="molecule type" value="Genomic_DNA"/>
</dbReference>
<evidence type="ECO:0000256" key="1">
    <source>
        <dbReference type="SAM" id="MobiDB-lite"/>
    </source>
</evidence>
<evidence type="ECO:0000313" key="3">
    <source>
        <dbReference type="Proteomes" id="UP000053611"/>
    </source>
</evidence>
<accession>A0A0J1AXW8</accession>
<gene>
    <name evidence="2" type="ORF">CC85DRAFT_293404</name>
</gene>
<proteinExistence type="predicted"/>
<reference evidence="2 3" key="1">
    <citation type="submission" date="2015-03" db="EMBL/GenBank/DDBJ databases">
        <title>Genomics and transcriptomics of the oil-accumulating basidiomycete yeast T. oleaginosus allow insights into substrate utilization and the diverse evolutionary trajectories of mating systems in fungi.</title>
        <authorList>
            <consortium name="DOE Joint Genome Institute"/>
            <person name="Kourist R."/>
            <person name="Kracht O."/>
            <person name="Bracharz F."/>
            <person name="Lipzen A."/>
            <person name="Nolan M."/>
            <person name="Ohm R."/>
            <person name="Grigoriev I."/>
            <person name="Sun S."/>
            <person name="Heitman J."/>
            <person name="Bruck T."/>
            <person name="Nowrousian M."/>
        </authorList>
    </citation>
    <scope>NUCLEOTIDE SEQUENCE [LARGE SCALE GENOMIC DNA]</scope>
    <source>
        <strain evidence="2 3">IBC0246</strain>
    </source>
</reference>
<evidence type="ECO:0000313" key="2">
    <source>
        <dbReference type="EMBL" id="KLT40174.1"/>
    </source>
</evidence>
<dbReference type="GeneID" id="28985467"/>
<sequence length="194" mass="20453">MPRPSDLYLFWAAVPHPTESLAAHNILNSVDDLTHVLDSLHLGTVTPAQCTLLETLAADFGTLHMPQTQTFLLDLARAMHGTPLYDRKRCRGLEELIADLHEIILSEPPVPSPVVRSQAATSGEVVTRDDMTTRAVSTTHAASTAHAARATHAASTTQKVTSAIPGAASAAVPPRLGRPVSTRGNCADGVGGSQ</sequence>
<dbReference type="RefSeq" id="XP_018276665.1">
    <property type="nucleotide sequence ID" value="XM_018424864.1"/>
</dbReference>
<organism evidence="2 3">
    <name type="scientific">Cutaneotrichosporon oleaginosum</name>
    <dbReference type="NCBI Taxonomy" id="879819"/>
    <lineage>
        <taxon>Eukaryota</taxon>
        <taxon>Fungi</taxon>
        <taxon>Dikarya</taxon>
        <taxon>Basidiomycota</taxon>
        <taxon>Agaricomycotina</taxon>
        <taxon>Tremellomycetes</taxon>
        <taxon>Trichosporonales</taxon>
        <taxon>Trichosporonaceae</taxon>
        <taxon>Cutaneotrichosporon</taxon>
    </lineage>
</organism>